<keyword evidence="7" id="KW-1133">Transmembrane helix</keyword>
<comment type="similarity">
    <text evidence="1">Belongs to the CREC family.</text>
</comment>
<feature type="domain" description="EF-hand" evidence="8">
    <location>
        <begin position="82"/>
        <end position="117"/>
    </location>
</feature>
<dbReference type="FunFam" id="1.10.238.10:FF:000125">
    <property type="entry name" value="Reticulocalbin 2"/>
    <property type="match status" value="1"/>
</dbReference>
<dbReference type="AlphaFoldDB" id="A0A6P7WND0"/>
<accession>A0A6P7WND0</accession>
<gene>
    <name evidence="10" type="primary">RCN2</name>
</gene>
<evidence type="ECO:0000256" key="3">
    <source>
        <dbReference type="ARBA" id="ARBA00022729"/>
    </source>
</evidence>
<evidence type="ECO:0000256" key="7">
    <source>
        <dbReference type="SAM" id="Phobius"/>
    </source>
</evidence>
<dbReference type="InterPro" id="IPR018247">
    <property type="entry name" value="EF_Hand_1_Ca_BS"/>
</dbReference>
<dbReference type="RefSeq" id="XP_030041858.1">
    <property type="nucleotide sequence ID" value="XM_030185998.1"/>
</dbReference>
<dbReference type="SMART" id="SM00054">
    <property type="entry name" value="EFh"/>
    <property type="match status" value="5"/>
</dbReference>
<dbReference type="CTD" id="5955"/>
<dbReference type="PROSITE" id="PS50222">
    <property type="entry name" value="EF_HAND_2"/>
    <property type="match status" value="5"/>
</dbReference>
<dbReference type="CDD" id="cd16224">
    <property type="entry name" value="EFh_CREC_RCN2"/>
    <property type="match status" value="1"/>
</dbReference>
<evidence type="ECO:0000313" key="9">
    <source>
        <dbReference type="Proteomes" id="UP000515156"/>
    </source>
</evidence>
<keyword evidence="5" id="KW-0106">Calcium</keyword>
<reference evidence="10" key="1">
    <citation type="submission" date="2025-08" db="UniProtKB">
        <authorList>
            <consortium name="RefSeq"/>
        </authorList>
    </citation>
    <scope>IDENTIFICATION</scope>
</reference>
<sequence>MRGHRRRQSCGIVVLDRVEGLHMLLLFFGVCITLCGAHFQHSHSPGSDEHYVDGDHNAEYDMKTFLGGEEESEEFAKLSPEEQLQRLQNIIRKIDSDSDGFLTEDELSSWIQQSFKHYTVEEAKQQFVEYDKDGNGLVTWEEYNIQMYDHMIDFDENTVLEDEEEESFRQIHLKDKKRFDRADRDGVPGLNLTEFTDFEHPEDVDYMSDFVIEGALEEHDKDGDGFVNLDEFLGDYNTDPDTQEDPEWILVEKDRFVNDYDTDRDGKLNPEELLSWITPNNLGIAQEEVFHLIEEMDKNGDKKLSEAEILENYELFLSSEATDYGRQLHDEHFYHEEL</sequence>
<dbReference type="OrthoDB" id="293868at2759"/>
<dbReference type="InParanoid" id="A0A6P7WND0"/>
<feature type="domain" description="EF-hand" evidence="8">
    <location>
        <begin position="207"/>
        <end position="242"/>
    </location>
</feature>
<feature type="domain" description="EF-hand" evidence="8">
    <location>
        <begin position="284"/>
        <end position="319"/>
    </location>
</feature>
<evidence type="ECO:0000256" key="1">
    <source>
        <dbReference type="ARBA" id="ARBA00006431"/>
    </source>
</evidence>
<dbReference type="Pfam" id="PF13499">
    <property type="entry name" value="EF-hand_7"/>
    <property type="match status" value="2"/>
</dbReference>
<evidence type="ECO:0000259" key="8">
    <source>
        <dbReference type="PROSITE" id="PS50222"/>
    </source>
</evidence>
<dbReference type="PANTHER" id="PTHR10827:SF78">
    <property type="entry name" value="RETICULOCALBIN-2"/>
    <property type="match status" value="1"/>
</dbReference>
<dbReference type="KEGG" id="muo:115456732"/>
<feature type="domain" description="EF-hand" evidence="8">
    <location>
        <begin position="254"/>
        <end position="283"/>
    </location>
</feature>
<dbReference type="Proteomes" id="UP000515156">
    <property type="component" value="Chromosome 13"/>
</dbReference>
<keyword evidence="9" id="KW-1185">Reference proteome</keyword>
<keyword evidence="4" id="KW-0677">Repeat</keyword>
<dbReference type="InterPro" id="IPR011992">
    <property type="entry name" value="EF-hand-dom_pair"/>
</dbReference>
<proteinExistence type="inferred from homology"/>
<evidence type="ECO:0000256" key="2">
    <source>
        <dbReference type="ARBA" id="ARBA00022723"/>
    </source>
</evidence>
<name>A0A6P7WND0_9AMPH</name>
<protein>
    <recommendedName>
        <fullName evidence="6">Reticulocalbin-2</fullName>
    </recommendedName>
</protein>
<dbReference type="GO" id="GO:0005509">
    <property type="term" value="F:calcium ion binding"/>
    <property type="evidence" value="ECO:0007669"/>
    <property type="project" value="InterPro"/>
</dbReference>
<dbReference type="FunFam" id="1.10.238.10:FF:000176">
    <property type="entry name" value="reticulocalbin-2 isoform X2"/>
    <property type="match status" value="1"/>
</dbReference>
<dbReference type="InterPro" id="IPR002048">
    <property type="entry name" value="EF_hand_dom"/>
</dbReference>
<evidence type="ECO:0000256" key="6">
    <source>
        <dbReference type="ARBA" id="ARBA00072699"/>
    </source>
</evidence>
<keyword evidence="3" id="KW-0732">Signal</keyword>
<keyword evidence="2" id="KW-0479">Metal-binding</keyword>
<feature type="transmembrane region" description="Helical" evidence="7">
    <location>
        <begin position="21"/>
        <end position="39"/>
    </location>
</feature>
<dbReference type="GeneID" id="115456732"/>
<dbReference type="GO" id="GO:0005783">
    <property type="term" value="C:endoplasmic reticulum"/>
    <property type="evidence" value="ECO:0007669"/>
    <property type="project" value="TreeGrafter"/>
</dbReference>
<evidence type="ECO:0000256" key="4">
    <source>
        <dbReference type="ARBA" id="ARBA00022737"/>
    </source>
</evidence>
<evidence type="ECO:0000313" key="10">
    <source>
        <dbReference type="RefSeq" id="XP_030041858.1"/>
    </source>
</evidence>
<dbReference type="PROSITE" id="PS00018">
    <property type="entry name" value="EF_HAND_1"/>
    <property type="match status" value="5"/>
</dbReference>
<dbReference type="SUPFAM" id="SSF47473">
    <property type="entry name" value="EF-hand"/>
    <property type="match status" value="2"/>
</dbReference>
<organism evidence="9 10">
    <name type="scientific">Microcaecilia unicolor</name>
    <dbReference type="NCBI Taxonomy" id="1415580"/>
    <lineage>
        <taxon>Eukaryota</taxon>
        <taxon>Metazoa</taxon>
        <taxon>Chordata</taxon>
        <taxon>Craniata</taxon>
        <taxon>Vertebrata</taxon>
        <taxon>Euteleostomi</taxon>
        <taxon>Amphibia</taxon>
        <taxon>Gymnophiona</taxon>
        <taxon>Siphonopidae</taxon>
        <taxon>Microcaecilia</taxon>
    </lineage>
</organism>
<dbReference type="FunCoup" id="A0A6P7WND0">
    <property type="interactions" value="3412"/>
</dbReference>
<keyword evidence="7" id="KW-0812">Transmembrane</keyword>
<dbReference type="PANTHER" id="PTHR10827">
    <property type="entry name" value="RETICULOCALBIN"/>
    <property type="match status" value="1"/>
</dbReference>
<evidence type="ECO:0000256" key="5">
    <source>
        <dbReference type="ARBA" id="ARBA00022837"/>
    </source>
</evidence>
<dbReference type="FunFam" id="1.10.238.10:FF:000170">
    <property type="entry name" value="reticulocalbin-2 isoform X1"/>
    <property type="match status" value="1"/>
</dbReference>
<feature type="domain" description="EF-hand" evidence="8">
    <location>
        <begin position="118"/>
        <end position="153"/>
    </location>
</feature>
<keyword evidence="7" id="KW-0472">Membrane</keyword>
<dbReference type="Gene3D" id="1.10.238.10">
    <property type="entry name" value="EF-hand"/>
    <property type="match status" value="3"/>
</dbReference>